<reference evidence="2 3" key="1">
    <citation type="submission" date="2019-04" db="EMBL/GenBank/DDBJ databases">
        <title>Alteromonas portus sp. nov., an alginate lyase-excreting marine bacterium.</title>
        <authorList>
            <person name="Huang H."/>
            <person name="Mo K."/>
            <person name="Bao S."/>
        </authorList>
    </citation>
    <scope>NUCLEOTIDE SEQUENCE [LARGE SCALE GENOMIC DNA]</scope>
    <source>
        <strain evidence="2 3">HB161718</strain>
    </source>
</reference>
<evidence type="ECO:0000313" key="3">
    <source>
        <dbReference type="Proteomes" id="UP000305471"/>
    </source>
</evidence>
<dbReference type="OrthoDB" id="9982221at2"/>
<gene>
    <name evidence="2" type="ORF">E5672_17745</name>
</gene>
<dbReference type="Proteomes" id="UP000305471">
    <property type="component" value="Unassembled WGS sequence"/>
</dbReference>
<keyword evidence="1" id="KW-0812">Transmembrane</keyword>
<accession>A0A4U0ZGD4</accession>
<protein>
    <submittedName>
        <fullName evidence="2">Uncharacterized protein</fullName>
    </submittedName>
</protein>
<name>A0A4U0ZGD4_9ALTE</name>
<keyword evidence="3" id="KW-1185">Reference proteome</keyword>
<keyword evidence="1" id="KW-0472">Membrane</keyword>
<dbReference type="EMBL" id="SWCO01000011">
    <property type="protein sequence ID" value="TKB01072.1"/>
    <property type="molecule type" value="Genomic_DNA"/>
</dbReference>
<evidence type="ECO:0000313" key="2">
    <source>
        <dbReference type="EMBL" id="TKB01072.1"/>
    </source>
</evidence>
<dbReference type="AlphaFoldDB" id="A0A4U0ZGD4"/>
<proteinExistence type="predicted"/>
<dbReference type="RefSeq" id="WP_136783451.1">
    <property type="nucleotide sequence ID" value="NZ_SWCO01000011.1"/>
</dbReference>
<feature type="transmembrane region" description="Helical" evidence="1">
    <location>
        <begin position="12"/>
        <end position="29"/>
    </location>
</feature>
<organism evidence="2 3">
    <name type="scientific">Alteromonas portus</name>
    <dbReference type="NCBI Taxonomy" id="2565549"/>
    <lineage>
        <taxon>Bacteria</taxon>
        <taxon>Pseudomonadati</taxon>
        <taxon>Pseudomonadota</taxon>
        <taxon>Gammaproteobacteria</taxon>
        <taxon>Alteromonadales</taxon>
        <taxon>Alteromonadaceae</taxon>
        <taxon>Alteromonas/Salinimonas group</taxon>
        <taxon>Alteromonas</taxon>
    </lineage>
</organism>
<keyword evidence="1" id="KW-1133">Transmembrane helix</keyword>
<sequence length="121" mass="13892">MEESFSFLMQNLSLILLIALASNFFILHLRNQNRELFEIIGNEVLINRTHKLQFILASKKTIPIESVVKIEVHGNRLSLFQNTNNATDVWVHPKHLESEIDKAKNVFSHAVFLTVVANLAR</sequence>
<evidence type="ECO:0000256" key="1">
    <source>
        <dbReference type="SAM" id="Phobius"/>
    </source>
</evidence>
<comment type="caution">
    <text evidence="2">The sequence shown here is derived from an EMBL/GenBank/DDBJ whole genome shotgun (WGS) entry which is preliminary data.</text>
</comment>